<dbReference type="InterPro" id="IPR002575">
    <property type="entry name" value="Aminoglycoside_PTrfase"/>
</dbReference>
<gene>
    <name evidence="2" type="ORF">SAMN02745784_01611</name>
</gene>
<accession>A0A1M4VSP7</accession>
<keyword evidence="2" id="KW-0418">Kinase</keyword>
<reference evidence="3" key="1">
    <citation type="submission" date="2016-11" db="EMBL/GenBank/DDBJ databases">
        <authorList>
            <person name="Varghese N."/>
            <person name="Submissions S."/>
        </authorList>
    </citation>
    <scope>NUCLEOTIDE SEQUENCE [LARGE SCALE GENOMIC DNA]</scope>
    <source>
        <strain evidence="3">DSM 18095</strain>
    </source>
</reference>
<dbReference type="GO" id="GO:0016301">
    <property type="term" value="F:kinase activity"/>
    <property type="evidence" value="ECO:0007669"/>
    <property type="project" value="UniProtKB-KW"/>
</dbReference>
<dbReference type="InterPro" id="IPR011009">
    <property type="entry name" value="Kinase-like_dom_sf"/>
</dbReference>
<proteinExistence type="predicted"/>
<evidence type="ECO:0000313" key="3">
    <source>
        <dbReference type="Proteomes" id="UP000184114"/>
    </source>
</evidence>
<dbReference type="Proteomes" id="UP000184114">
    <property type="component" value="Unassembled WGS sequence"/>
</dbReference>
<organism evidence="2 3">
    <name type="scientific">Tissierella praeacuta DSM 18095</name>
    <dbReference type="NCBI Taxonomy" id="1123404"/>
    <lineage>
        <taxon>Bacteria</taxon>
        <taxon>Bacillati</taxon>
        <taxon>Bacillota</taxon>
        <taxon>Tissierellia</taxon>
        <taxon>Tissierellales</taxon>
        <taxon>Tissierellaceae</taxon>
        <taxon>Tissierella</taxon>
    </lineage>
</organism>
<name>A0A1M4VSP7_9FIRM</name>
<dbReference type="Gene3D" id="3.90.1200.10">
    <property type="match status" value="1"/>
</dbReference>
<keyword evidence="3" id="KW-1185">Reference proteome</keyword>
<keyword evidence="2" id="KW-0808">Transferase</keyword>
<dbReference type="STRING" id="1123404.SAMN02745784_01611"/>
<evidence type="ECO:0000313" key="2">
    <source>
        <dbReference type="EMBL" id="SHE71989.1"/>
    </source>
</evidence>
<protein>
    <submittedName>
        <fullName evidence="2">Thiamine kinase</fullName>
    </submittedName>
</protein>
<sequence>MKGLLKEELIEQIKQYINNNRKTILKELNLTDDFEVKFLAQGEYNINFTIESFPNKYVFRVNTGSQLQIDNQIGYEFNSLKYLESSSVTPRVFFVDSSKLFFDYGILIMEFLEGVPLDYGKDLNKAAKIFSKIHSLEIRPDNHFIIEKNIFSARINEGERLLANIWDSTIVDKKIKSFFYQFLDWAKINKDKEKYFIDNPWYVINNTEVNSHNFIIGEENSYLIDWEKPVISDPAQDLTQFLSPTTTLWKTNYILSNGEKEEFFRNYINGLKGEDKDIRDRVQLYTPYLYLRALGWCAYAYVEYHDPKKEIKNRDTFEKIKEYLNIDFMEELLKPYNIIRLNNSYY</sequence>
<evidence type="ECO:0000259" key="1">
    <source>
        <dbReference type="Pfam" id="PF01636"/>
    </source>
</evidence>
<dbReference type="EMBL" id="FQTY01000005">
    <property type="protein sequence ID" value="SHE71989.1"/>
    <property type="molecule type" value="Genomic_DNA"/>
</dbReference>
<dbReference type="Pfam" id="PF01636">
    <property type="entry name" value="APH"/>
    <property type="match status" value="1"/>
</dbReference>
<dbReference type="AlphaFoldDB" id="A0A1M4VSP7"/>
<feature type="domain" description="Aminoglycoside phosphotransferase" evidence="1">
    <location>
        <begin position="36"/>
        <end position="252"/>
    </location>
</feature>
<dbReference type="SUPFAM" id="SSF56112">
    <property type="entry name" value="Protein kinase-like (PK-like)"/>
    <property type="match status" value="1"/>
</dbReference>